<dbReference type="EMBL" id="JAVHUY010000048">
    <property type="protein sequence ID" value="MDQ7909888.1"/>
    <property type="molecule type" value="Genomic_DNA"/>
</dbReference>
<dbReference type="InterPro" id="IPR011701">
    <property type="entry name" value="MFS"/>
</dbReference>
<dbReference type="InterPro" id="IPR036259">
    <property type="entry name" value="MFS_trans_sf"/>
</dbReference>
<evidence type="ECO:0000256" key="3">
    <source>
        <dbReference type="ARBA" id="ARBA00022989"/>
    </source>
</evidence>
<keyword evidence="3 5" id="KW-1133">Transmembrane helix</keyword>
<dbReference type="Gene3D" id="1.20.1720.10">
    <property type="entry name" value="Multidrug resistance protein D"/>
    <property type="match status" value="1"/>
</dbReference>
<keyword evidence="2 5" id="KW-0812">Transmembrane</keyword>
<feature type="transmembrane region" description="Helical" evidence="5">
    <location>
        <begin position="147"/>
        <end position="166"/>
    </location>
</feature>
<protein>
    <submittedName>
        <fullName evidence="7">MFS transporter</fullName>
    </submittedName>
</protein>
<dbReference type="PROSITE" id="PS50850">
    <property type="entry name" value="MFS"/>
    <property type="match status" value="1"/>
</dbReference>
<evidence type="ECO:0000256" key="4">
    <source>
        <dbReference type="ARBA" id="ARBA00023136"/>
    </source>
</evidence>
<name>A0ABU0ZS75_9ACTN</name>
<dbReference type="Pfam" id="PF07690">
    <property type="entry name" value="MFS_1"/>
    <property type="match status" value="1"/>
</dbReference>
<feature type="transmembrane region" description="Helical" evidence="5">
    <location>
        <begin position="52"/>
        <end position="71"/>
    </location>
</feature>
<dbReference type="PANTHER" id="PTHR42718">
    <property type="entry name" value="MAJOR FACILITATOR SUPERFAMILY MULTIDRUG TRANSPORTER MFSC"/>
    <property type="match status" value="1"/>
</dbReference>
<dbReference type="InterPro" id="IPR020846">
    <property type="entry name" value="MFS_dom"/>
</dbReference>
<keyword evidence="4 5" id="KW-0472">Membrane</keyword>
<dbReference type="CDD" id="cd17321">
    <property type="entry name" value="MFS_MMR_MDR_like"/>
    <property type="match status" value="1"/>
</dbReference>
<feature type="transmembrane region" description="Helical" evidence="5">
    <location>
        <begin position="311"/>
        <end position="333"/>
    </location>
</feature>
<evidence type="ECO:0000313" key="8">
    <source>
        <dbReference type="Proteomes" id="UP001230908"/>
    </source>
</evidence>
<reference evidence="7 8" key="1">
    <citation type="submission" date="2023-08" db="EMBL/GenBank/DDBJ databases">
        <title>Phytohabitans sansha sp. nov., isolated from marine sediment.</title>
        <authorList>
            <person name="Zhao Y."/>
            <person name="Yi K."/>
        </authorList>
    </citation>
    <scope>NUCLEOTIDE SEQUENCE [LARGE SCALE GENOMIC DNA]</scope>
    <source>
        <strain evidence="7 8">ZYX-F-186</strain>
    </source>
</reference>
<comment type="caution">
    <text evidence="7">The sequence shown here is derived from an EMBL/GenBank/DDBJ whole genome shotgun (WGS) entry which is preliminary data.</text>
</comment>
<dbReference type="Gene3D" id="1.20.1250.20">
    <property type="entry name" value="MFS general substrate transporter like domains"/>
    <property type="match status" value="1"/>
</dbReference>
<evidence type="ECO:0000256" key="2">
    <source>
        <dbReference type="ARBA" id="ARBA00022692"/>
    </source>
</evidence>
<feature type="transmembrane region" description="Helical" evidence="5">
    <location>
        <begin position="406"/>
        <end position="426"/>
    </location>
</feature>
<dbReference type="PANTHER" id="PTHR42718:SF42">
    <property type="entry name" value="EXPORT PROTEIN"/>
    <property type="match status" value="1"/>
</dbReference>
<proteinExistence type="predicted"/>
<sequence>MAVELSPASVTARRRWTVAVASLSAALMTLDVTIVNVALPQIEGGLGAGLDGLQWIVNAYTLAFAALLLSVGSLSDRVGRRRIFALGVAVFTGASLGCALAPGTATLVVARTVQGVGGALVMGTGLALIAAAYAGTEARARNTAIGLFAAGGAAAAALGPLVGGLVVDAWGWRYIFVLNLPLGLAILLATWLRLTESKAENGRHRLDLAGLVLAAAMLFGLNYALLTGPLDGWSSTPVVAALVAAGALTAAFLFVQWRRGEAAMLDLRLFRIRSFTGAILVTYAARLVSFGLLPFLVLWLSGMLGYGPFQIGLRLLLLSITMIVVAPLSGALTRRVPVHVLMALGMALTGAGALAMTTIEPGDGWTAAAPGLLLLGAGAGLAAPHLLGVAVGVVPPERAGMASGAANTFFPLGTASGVALYGAVLAHQVDRHLTDAGSALEPAAAERVRALVTSGRFDALAALPGPVRQAAEAGFTSGLSAMLTIAGVAALLAALASLLLIRGADQHQASG</sequence>
<feature type="transmembrane region" description="Helical" evidence="5">
    <location>
        <begin position="206"/>
        <end position="226"/>
    </location>
</feature>
<feature type="transmembrane region" description="Helical" evidence="5">
    <location>
        <begin position="238"/>
        <end position="257"/>
    </location>
</feature>
<evidence type="ECO:0000256" key="1">
    <source>
        <dbReference type="ARBA" id="ARBA00004651"/>
    </source>
</evidence>
<dbReference type="Proteomes" id="UP001230908">
    <property type="component" value="Unassembled WGS sequence"/>
</dbReference>
<comment type="subcellular location">
    <subcellularLocation>
        <location evidence="1">Cell membrane</location>
        <topology evidence="1">Multi-pass membrane protein</topology>
    </subcellularLocation>
</comment>
<dbReference type="RefSeq" id="WP_308717143.1">
    <property type="nucleotide sequence ID" value="NZ_JAVHUY010000048.1"/>
</dbReference>
<evidence type="ECO:0000256" key="5">
    <source>
        <dbReference type="SAM" id="Phobius"/>
    </source>
</evidence>
<dbReference type="SUPFAM" id="SSF103473">
    <property type="entry name" value="MFS general substrate transporter"/>
    <property type="match status" value="1"/>
</dbReference>
<feature type="domain" description="Major facilitator superfamily (MFS) profile" evidence="6">
    <location>
        <begin position="17"/>
        <end position="505"/>
    </location>
</feature>
<feature type="transmembrane region" description="Helical" evidence="5">
    <location>
        <begin position="371"/>
        <end position="394"/>
    </location>
</feature>
<feature type="transmembrane region" description="Helical" evidence="5">
    <location>
        <begin position="340"/>
        <end position="359"/>
    </location>
</feature>
<organism evidence="7 8">
    <name type="scientific">Phytohabitans maris</name>
    <dbReference type="NCBI Taxonomy" id="3071409"/>
    <lineage>
        <taxon>Bacteria</taxon>
        <taxon>Bacillati</taxon>
        <taxon>Actinomycetota</taxon>
        <taxon>Actinomycetes</taxon>
        <taxon>Micromonosporales</taxon>
        <taxon>Micromonosporaceae</taxon>
    </lineage>
</organism>
<gene>
    <name evidence="7" type="ORF">RB614_35865</name>
</gene>
<feature type="transmembrane region" description="Helical" evidence="5">
    <location>
        <begin position="116"/>
        <end position="135"/>
    </location>
</feature>
<feature type="transmembrane region" description="Helical" evidence="5">
    <location>
        <begin position="481"/>
        <end position="501"/>
    </location>
</feature>
<feature type="transmembrane region" description="Helical" evidence="5">
    <location>
        <begin position="83"/>
        <end position="110"/>
    </location>
</feature>
<evidence type="ECO:0000313" key="7">
    <source>
        <dbReference type="EMBL" id="MDQ7909888.1"/>
    </source>
</evidence>
<accession>A0ABU0ZS75</accession>
<feature type="transmembrane region" description="Helical" evidence="5">
    <location>
        <begin position="172"/>
        <end position="194"/>
    </location>
</feature>
<feature type="transmembrane region" description="Helical" evidence="5">
    <location>
        <begin position="278"/>
        <end position="299"/>
    </location>
</feature>
<evidence type="ECO:0000259" key="6">
    <source>
        <dbReference type="PROSITE" id="PS50850"/>
    </source>
</evidence>
<feature type="transmembrane region" description="Helical" evidence="5">
    <location>
        <begin position="16"/>
        <end position="40"/>
    </location>
</feature>
<keyword evidence="8" id="KW-1185">Reference proteome</keyword>